<dbReference type="HOGENOM" id="CLU_1562071_0_0_7"/>
<dbReference type="RefSeq" id="WP_013325824.1">
    <property type="nucleotide sequence ID" value="NC_014506.1"/>
</dbReference>
<reference evidence="3" key="1">
    <citation type="journal article" date="2010" name="Stand. Genomic Sci.">
        <title>Complete genome sequence of Sulfurimonas autotrophica type strain (OK10).</title>
        <authorList>
            <person name="Sikorski J."/>
            <person name="Munk C."/>
            <person name="Lapidus A."/>
            <person name="Djao O."/>
            <person name="Lucas S."/>
            <person name="Glavina Del Rio T."/>
            <person name="Nolan M."/>
            <person name="Tice H."/>
            <person name="Han C."/>
            <person name="Cheng J."/>
            <person name="Tapia R."/>
            <person name="Goodwin L."/>
            <person name="Pitluck S."/>
            <person name="Liolios K."/>
            <person name="Ivanova N."/>
            <person name="Mavromatis K."/>
            <person name="Mikhailova N."/>
            <person name="Pati A."/>
            <person name="Sims D."/>
            <person name="Meincke L."/>
            <person name="Brettin T."/>
            <person name="Detter J."/>
            <person name="Chen A."/>
            <person name="Palaniappan K."/>
            <person name="Land M."/>
            <person name="Hauser L."/>
            <person name="Chang Y."/>
            <person name="Jeffries C."/>
            <person name="Rohde M."/>
            <person name="Lang E."/>
            <person name="Spring S."/>
            <person name="Goker M."/>
            <person name="Woyke T."/>
            <person name="Bristow J."/>
            <person name="Eisen J."/>
            <person name="Markowitz V."/>
            <person name="Hugenholtz P."/>
            <person name="Kyrpides N."/>
            <person name="Klenk H."/>
        </authorList>
    </citation>
    <scope>NUCLEOTIDE SEQUENCE [LARGE SCALE GENOMIC DNA]</scope>
    <source>
        <strain evidence="3">ATCC BAA-671 / DSM 16294 / JCM 11897 / OK10</strain>
    </source>
</reference>
<dbReference type="EMBL" id="CP002205">
    <property type="protein sequence ID" value="ADN08068.1"/>
    <property type="molecule type" value="Genomic_DNA"/>
</dbReference>
<proteinExistence type="predicted"/>
<dbReference type="KEGG" id="sua:Saut_0019"/>
<feature type="transmembrane region" description="Helical" evidence="1">
    <location>
        <begin position="6"/>
        <end position="24"/>
    </location>
</feature>
<organism evidence="2 3">
    <name type="scientific">Sulfurimonas autotrophica (strain ATCC BAA-671 / DSM 16294 / JCM 11897 / OK10)</name>
    <dbReference type="NCBI Taxonomy" id="563040"/>
    <lineage>
        <taxon>Bacteria</taxon>
        <taxon>Pseudomonadati</taxon>
        <taxon>Campylobacterota</taxon>
        <taxon>Epsilonproteobacteria</taxon>
        <taxon>Campylobacterales</taxon>
        <taxon>Sulfurimonadaceae</taxon>
        <taxon>Sulfurimonas</taxon>
    </lineage>
</organism>
<sequence>MIKISFIVINVVLAIFLYFLNTWYEQQDIKIQKINKKYVSDTRKLKEIKKIDNWLNENVKHNLIKIPKSTENADINLIHFFDTHAKEYSFQVEKFIYKDEMAHFLNIKYSISRDNYNNLFKFMKQEYKNGYLFIKSFNIEKTILNGELIVVQPYPSKNKKIKKRSLEDVPQ</sequence>
<accession>E0UP35</accession>
<evidence type="ECO:0000313" key="3">
    <source>
        <dbReference type="Proteomes" id="UP000007803"/>
    </source>
</evidence>
<protein>
    <submittedName>
        <fullName evidence="2">Uncharacterized protein</fullName>
    </submittedName>
</protein>
<evidence type="ECO:0000256" key="1">
    <source>
        <dbReference type="SAM" id="Phobius"/>
    </source>
</evidence>
<name>E0UP35_SULAO</name>
<keyword evidence="1" id="KW-0472">Membrane</keyword>
<dbReference type="Proteomes" id="UP000007803">
    <property type="component" value="Chromosome"/>
</dbReference>
<keyword evidence="1" id="KW-0812">Transmembrane</keyword>
<dbReference type="AlphaFoldDB" id="E0UP35"/>
<keyword evidence="3" id="KW-1185">Reference proteome</keyword>
<keyword evidence="1" id="KW-1133">Transmembrane helix</keyword>
<evidence type="ECO:0000313" key="2">
    <source>
        <dbReference type="EMBL" id="ADN08068.1"/>
    </source>
</evidence>
<gene>
    <name evidence="2" type="ordered locus">Saut_0019</name>
</gene>
<dbReference type="STRING" id="563040.Saut_0019"/>